<evidence type="ECO:0000313" key="2">
    <source>
        <dbReference type="EMBL" id="KAJ8030436.1"/>
    </source>
</evidence>
<sequence>MTVCLTVAVRLHGSSMAAAPMLAALMKKSSPTVIGEYKLEESGYDDKPEVGPSESTDQSRVIEDGEPATLTVDEDLPSTDPQVTVSA</sequence>
<evidence type="ECO:0000256" key="1">
    <source>
        <dbReference type="SAM" id="MobiDB-lite"/>
    </source>
</evidence>
<feature type="compositionally biased region" description="Basic and acidic residues" evidence="1">
    <location>
        <begin position="40"/>
        <end position="49"/>
    </location>
</feature>
<organism evidence="2 3">
    <name type="scientific">Holothuria leucospilota</name>
    <name type="common">Black long sea cucumber</name>
    <name type="synonym">Mertensiothuria leucospilota</name>
    <dbReference type="NCBI Taxonomy" id="206669"/>
    <lineage>
        <taxon>Eukaryota</taxon>
        <taxon>Metazoa</taxon>
        <taxon>Echinodermata</taxon>
        <taxon>Eleutherozoa</taxon>
        <taxon>Echinozoa</taxon>
        <taxon>Holothuroidea</taxon>
        <taxon>Aspidochirotacea</taxon>
        <taxon>Aspidochirotida</taxon>
        <taxon>Holothuriidae</taxon>
        <taxon>Holothuria</taxon>
    </lineage>
</organism>
<reference evidence="2" key="1">
    <citation type="submission" date="2021-10" db="EMBL/GenBank/DDBJ databases">
        <title>Tropical sea cucumber genome reveals ecological adaptation and Cuvierian tubules defense mechanism.</title>
        <authorList>
            <person name="Chen T."/>
        </authorList>
    </citation>
    <scope>NUCLEOTIDE SEQUENCE</scope>
    <source>
        <strain evidence="2">Nanhai2018</strain>
        <tissue evidence="2">Muscle</tissue>
    </source>
</reference>
<gene>
    <name evidence="2" type="ORF">HOLleu_26868</name>
</gene>
<accession>A0A9Q1H342</accession>
<dbReference type="EMBL" id="JAIZAY010000013">
    <property type="protein sequence ID" value="KAJ8030436.1"/>
    <property type="molecule type" value="Genomic_DNA"/>
</dbReference>
<protein>
    <submittedName>
        <fullName evidence="2">Uncharacterized protein</fullName>
    </submittedName>
</protein>
<evidence type="ECO:0000313" key="3">
    <source>
        <dbReference type="Proteomes" id="UP001152320"/>
    </source>
</evidence>
<comment type="caution">
    <text evidence="2">The sequence shown here is derived from an EMBL/GenBank/DDBJ whole genome shotgun (WGS) entry which is preliminary data.</text>
</comment>
<dbReference type="Proteomes" id="UP001152320">
    <property type="component" value="Chromosome 13"/>
</dbReference>
<proteinExistence type="predicted"/>
<name>A0A9Q1H342_HOLLE</name>
<dbReference type="AlphaFoldDB" id="A0A9Q1H342"/>
<feature type="region of interest" description="Disordered" evidence="1">
    <location>
        <begin position="40"/>
        <end position="87"/>
    </location>
</feature>
<keyword evidence="3" id="KW-1185">Reference proteome</keyword>